<dbReference type="InterPro" id="IPR035595">
    <property type="entry name" value="UDP_glycos_trans_CS"/>
</dbReference>
<evidence type="ECO:0000256" key="4">
    <source>
        <dbReference type="RuleBase" id="RU003718"/>
    </source>
</evidence>
<dbReference type="Pfam" id="PF00201">
    <property type="entry name" value="UDPGT"/>
    <property type="match status" value="1"/>
</dbReference>
<keyword evidence="5" id="KW-0812">Transmembrane</keyword>
<reference evidence="6" key="1">
    <citation type="submission" date="2022-07" db="EMBL/GenBank/DDBJ databases">
        <authorList>
            <person name="Trinca V."/>
            <person name="Uliana J.V.C."/>
            <person name="Torres T.T."/>
            <person name="Ward R.J."/>
            <person name="Monesi N."/>
        </authorList>
    </citation>
    <scope>NUCLEOTIDE SEQUENCE</scope>
    <source>
        <strain evidence="6">HSMRA1968</strain>
        <tissue evidence="6">Whole embryos</tissue>
    </source>
</reference>
<dbReference type="OrthoDB" id="5835829at2759"/>
<keyword evidence="5" id="KW-0472">Membrane</keyword>
<dbReference type="SUPFAM" id="SSF53756">
    <property type="entry name" value="UDP-Glycosyltransferase/glycogen phosphorylase"/>
    <property type="match status" value="1"/>
</dbReference>
<dbReference type="GO" id="GO:0016020">
    <property type="term" value="C:membrane"/>
    <property type="evidence" value="ECO:0007669"/>
    <property type="project" value="UniProtKB-SubCell"/>
</dbReference>
<evidence type="ECO:0000256" key="1">
    <source>
        <dbReference type="ARBA" id="ARBA00009995"/>
    </source>
</evidence>
<sequence>MVIYSTPLSEQHLLRNYCRLRAVAEKLAVQGHNITFISCDADESKHNLHFIHMEKVYDSVLAKSYELNQFELSYTNIIFQYFDTHELTIAICEGLTKSNGWQLLNSYPSYFKFDLFIHDYMTGGCLLSFNKKFNRPPVVAMTAFRDNSIFHRTTKTAVIPSRNTLPYFHQQVPTSFSERTINFSLHMFEYVLWHYYTCPKLTKIIQDTNSFEYLVDFDANDAIVFLTNYDPMVDEAQQLPPSVIGVGGLQIKIPSMLPDELQQIADKASNGLVLFSLGTNVNLQEFGETIFIDILNCFEVFPEYTFFWKIDLDDDNIRIPTNVVVRNWFPQNDVLAHKHTKLFITHGGLMSTQEAIWHGVPMLGIPIFFDQYSNIRKAVDKGIAEVLYIKDLTLENICDKISLLMFHPKYKENIEIYSNAFRDRMETPMQRAIWWIQWAMRQPRRKVYNGNEKILNFLQIESVDVIGFLIIITLISFCTMIVLTKKCILFIFRRVNFACS</sequence>
<keyword evidence="5" id="KW-1133">Transmembrane helix</keyword>
<evidence type="ECO:0000256" key="3">
    <source>
        <dbReference type="ARBA" id="ARBA00022679"/>
    </source>
</evidence>
<accession>A0A9Q0RYE3</accession>
<dbReference type="Gene3D" id="3.40.50.2000">
    <property type="entry name" value="Glycogen Phosphorylase B"/>
    <property type="match status" value="1"/>
</dbReference>
<evidence type="ECO:0000313" key="6">
    <source>
        <dbReference type="EMBL" id="KAJ6636848.1"/>
    </source>
</evidence>
<proteinExistence type="inferred from homology"/>
<dbReference type="CDD" id="cd03784">
    <property type="entry name" value="GT1_Gtf-like"/>
    <property type="match status" value="1"/>
</dbReference>
<dbReference type="PANTHER" id="PTHR48043:SF145">
    <property type="entry name" value="FI06409P-RELATED"/>
    <property type="match status" value="1"/>
</dbReference>
<gene>
    <name evidence="6" type="primary">UTG2_9</name>
    <name evidence="6" type="ORF">Bhyg_15443</name>
</gene>
<protein>
    <recommendedName>
        <fullName evidence="5">UDP-glucuronosyltransferase</fullName>
        <ecNumber evidence="5">2.4.1.17</ecNumber>
    </recommendedName>
</protein>
<comment type="caution">
    <text evidence="6">The sequence shown here is derived from an EMBL/GenBank/DDBJ whole genome shotgun (WGS) entry which is preliminary data.</text>
</comment>
<dbReference type="FunFam" id="3.40.50.2000:FF:000021">
    <property type="entry name" value="UDP-glucuronosyltransferase"/>
    <property type="match status" value="1"/>
</dbReference>
<dbReference type="AlphaFoldDB" id="A0A9Q0RYE3"/>
<keyword evidence="7" id="KW-1185">Reference proteome</keyword>
<dbReference type="EMBL" id="WJQU01000004">
    <property type="protein sequence ID" value="KAJ6636848.1"/>
    <property type="molecule type" value="Genomic_DNA"/>
</dbReference>
<keyword evidence="2 4" id="KW-0328">Glycosyltransferase</keyword>
<dbReference type="InterPro" id="IPR002213">
    <property type="entry name" value="UDP_glucos_trans"/>
</dbReference>
<evidence type="ECO:0000256" key="5">
    <source>
        <dbReference type="RuleBase" id="RU362059"/>
    </source>
</evidence>
<dbReference type="InterPro" id="IPR050271">
    <property type="entry name" value="UDP-glycosyltransferase"/>
</dbReference>
<comment type="similarity">
    <text evidence="1 4">Belongs to the UDP-glycosyltransferase family.</text>
</comment>
<dbReference type="Proteomes" id="UP001151699">
    <property type="component" value="Chromosome C"/>
</dbReference>
<dbReference type="GO" id="GO:0015020">
    <property type="term" value="F:glucuronosyltransferase activity"/>
    <property type="evidence" value="ECO:0007669"/>
    <property type="project" value="UniProtKB-EC"/>
</dbReference>
<evidence type="ECO:0000256" key="2">
    <source>
        <dbReference type="ARBA" id="ARBA00022676"/>
    </source>
</evidence>
<comment type="catalytic activity">
    <reaction evidence="5">
        <text>glucuronate acceptor + UDP-alpha-D-glucuronate = acceptor beta-D-glucuronoside + UDP + H(+)</text>
        <dbReference type="Rhea" id="RHEA:21032"/>
        <dbReference type="ChEBI" id="CHEBI:15378"/>
        <dbReference type="ChEBI" id="CHEBI:58052"/>
        <dbReference type="ChEBI" id="CHEBI:58223"/>
        <dbReference type="ChEBI" id="CHEBI:132367"/>
        <dbReference type="ChEBI" id="CHEBI:132368"/>
        <dbReference type="EC" id="2.4.1.17"/>
    </reaction>
</comment>
<dbReference type="PANTHER" id="PTHR48043">
    <property type="entry name" value="EG:EG0003.4 PROTEIN-RELATED"/>
    <property type="match status" value="1"/>
</dbReference>
<keyword evidence="3 4" id="KW-0808">Transferase</keyword>
<evidence type="ECO:0000313" key="7">
    <source>
        <dbReference type="Proteomes" id="UP001151699"/>
    </source>
</evidence>
<feature type="transmembrane region" description="Helical" evidence="5">
    <location>
        <begin position="465"/>
        <end position="484"/>
    </location>
</feature>
<dbReference type="EC" id="2.4.1.17" evidence="5"/>
<comment type="subcellular location">
    <subcellularLocation>
        <location evidence="5">Membrane</location>
        <topology evidence="5">Single-pass membrane protein</topology>
    </subcellularLocation>
</comment>
<organism evidence="6 7">
    <name type="scientific">Pseudolycoriella hygida</name>
    <dbReference type="NCBI Taxonomy" id="35572"/>
    <lineage>
        <taxon>Eukaryota</taxon>
        <taxon>Metazoa</taxon>
        <taxon>Ecdysozoa</taxon>
        <taxon>Arthropoda</taxon>
        <taxon>Hexapoda</taxon>
        <taxon>Insecta</taxon>
        <taxon>Pterygota</taxon>
        <taxon>Neoptera</taxon>
        <taxon>Endopterygota</taxon>
        <taxon>Diptera</taxon>
        <taxon>Nematocera</taxon>
        <taxon>Sciaroidea</taxon>
        <taxon>Sciaridae</taxon>
        <taxon>Pseudolycoriella</taxon>
    </lineage>
</organism>
<name>A0A9Q0RYE3_9DIPT</name>
<dbReference type="PROSITE" id="PS00375">
    <property type="entry name" value="UDPGT"/>
    <property type="match status" value="1"/>
</dbReference>